<keyword evidence="3" id="KW-1185">Reference proteome</keyword>
<dbReference type="EMBL" id="JANIIK010000046">
    <property type="protein sequence ID" value="KAJ3603260.1"/>
    <property type="molecule type" value="Genomic_DNA"/>
</dbReference>
<evidence type="ECO:0000313" key="2">
    <source>
        <dbReference type="EMBL" id="KAJ3603260.1"/>
    </source>
</evidence>
<feature type="region of interest" description="Disordered" evidence="1">
    <location>
        <begin position="1"/>
        <end position="32"/>
    </location>
</feature>
<dbReference type="Proteomes" id="UP001148018">
    <property type="component" value="Unassembled WGS sequence"/>
</dbReference>
<proteinExistence type="predicted"/>
<gene>
    <name evidence="2" type="ORF">NHX12_031002</name>
</gene>
<protein>
    <submittedName>
        <fullName evidence="2">Uncharacterized protein</fullName>
    </submittedName>
</protein>
<name>A0A9Q0ED71_9TELE</name>
<reference evidence="2" key="1">
    <citation type="submission" date="2022-07" db="EMBL/GenBank/DDBJ databases">
        <title>Chromosome-level genome of Muraenolepis orangiensis.</title>
        <authorList>
            <person name="Kim J."/>
        </authorList>
    </citation>
    <scope>NUCLEOTIDE SEQUENCE</scope>
    <source>
        <strain evidence="2">KU_S4_2022</strain>
        <tissue evidence="2">Muscle</tissue>
    </source>
</reference>
<evidence type="ECO:0000313" key="3">
    <source>
        <dbReference type="Proteomes" id="UP001148018"/>
    </source>
</evidence>
<organism evidence="2 3">
    <name type="scientific">Muraenolepis orangiensis</name>
    <name type="common">Patagonian moray cod</name>
    <dbReference type="NCBI Taxonomy" id="630683"/>
    <lineage>
        <taxon>Eukaryota</taxon>
        <taxon>Metazoa</taxon>
        <taxon>Chordata</taxon>
        <taxon>Craniata</taxon>
        <taxon>Vertebrata</taxon>
        <taxon>Euteleostomi</taxon>
        <taxon>Actinopterygii</taxon>
        <taxon>Neopterygii</taxon>
        <taxon>Teleostei</taxon>
        <taxon>Neoteleostei</taxon>
        <taxon>Acanthomorphata</taxon>
        <taxon>Zeiogadaria</taxon>
        <taxon>Gadariae</taxon>
        <taxon>Gadiformes</taxon>
        <taxon>Muraenolepidoidei</taxon>
        <taxon>Muraenolepididae</taxon>
        <taxon>Muraenolepis</taxon>
    </lineage>
</organism>
<sequence length="164" mass="18057">MKVLIRDDLGRPSPSAAAAPSSGEVARLPKTHSVTAEAPPIWGTSEIAMKRKMTLAQCLSTHHYAERVSEEKGSKAQEDKLPATLDEDGRRPSLVRSHGVLIAVSVVSAILSFLPQKDGEALFSWRNRPPRRREIHERTSCAHRPGVDGPITHPPHHGIIMEMR</sequence>
<feature type="region of interest" description="Disordered" evidence="1">
    <location>
        <begin position="66"/>
        <end position="90"/>
    </location>
</feature>
<feature type="compositionally biased region" description="Low complexity" evidence="1">
    <location>
        <begin position="12"/>
        <end position="22"/>
    </location>
</feature>
<comment type="caution">
    <text evidence="2">The sequence shown here is derived from an EMBL/GenBank/DDBJ whole genome shotgun (WGS) entry which is preliminary data.</text>
</comment>
<evidence type="ECO:0000256" key="1">
    <source>
        <dbReference type="SAM" id="MobiDB-lite"/>
    </source>
</evidence>
<accession>A0A9Q0ED71</accession>
<dbReference type="AlphaFoldDB" id="A0A9Q0ED71"/>
<feature type="compositionally biased region" description="Basic and acidic residues" evidence="1">
    <location>
        <begin position="1"/>
        <end position="10"/>
    </location>
</feature>